<name>A0ABT9I0N7_9GAMM</name>
<dbReference type="PROSITE" id="PS51123">
    <property type="entry name" value="OMPA_2"/>
    <property type="match status" value="1"/>
</dbReference>
<dbReference type="PANTHER" id="PTHR30026:SF22">
    <property type="entry name" value="OUTER MEMBRANE EFFLUX PROTEIN"/>
    <property type="match status" value="1"/>
</dbReference>
<evidence type="ECO:0000256" key="3">
    <source>
        <dbReference type="ARBA" id="ARBA00022448"/>
    </source>
</evidence>
<keyword evidence="4" id="KW-1134">Transmembrane beta strand</keyword>
<evidence type="ECO:0000313" key="11">
    <source>
        <dbReference type="EMBL" id="MDP5136958.1"/>
    </source>
</evidence>
<feature type="chain" id="PRO_5045449187" evidence="9">
    <location>
        <begin position="28"/>
        <end position="622"/>
    </location>
</feature>
<evidence type="ECO:0000256" key="9">
    <source>
        <dbReference type="SAM" id="SignalP"/>
    </source>
</evidence>
<dbReference type="SUPFAM" id="SSF56954">
    <property type="entry name" value="Outer membrane efflux proteins (OEP)"/>
    <property type="match status" value="1"/>
</dbReference>
<dbReference type="Gene3D" id="1.20.1600.10">
    <property type="entry name" value="Outer membrane efflux proteins (OEP)"/>
    <property type="match status" value="1"/>
</dbReference>
<dbReference type="InterPro" id="IPR010130">
    <property type="entry name" value="T1SS_OMP_TolC"/>
</dbReference>
<evidence type="ECO:0000256" key="2">
    <source>
        <dbReference type="ARBA" id="ARBA00007613"/>
    </source>
</evidence>
<feature type="domain" description="OmpA-like" evidence="10">
    <location>
        <begin position="496"/>
        <end position="614"/>
    </location>
</feature>
<evidence type="ECO:0000313" key="12">
    <source>
        <dbReference type="Proteomes" id="UP001231109"/>
    </source>
</evidence>
<evidence type="ECO:0000259" key="10">
    <source>
        <dbReference type="PROSITE" id="PS51123"/>
    </source>
</evidence>
<feature type="signal peptide" evidence="9">
    <location>
        <begin position="1"/>
        <end position="27"/>
    </location>
</feature>
<dbReference type="RefSeq" id="WP_305976433.1">
    <property type="nucleotide sequence ID" value="NZ_JAPJDZ010000034.1"/>
</dbReference>
<dbReference type="Pfam" id="PF02321">
    <property type="entry name" value="OEP"/>
    <property type="match status" value="2"/>
</dbReference>
<dbReference type="SUPFAM" id="SSF103088">
    <property type="entry name" value="OmpA-like"/>
    <property type="match status" value="1"/>
</dbReference>
<evidence type="ECO:0000256" key="5">
    <source>
        <dbReference type="ARBA" id="ARBA00022692"/>
    </source>
</evidence>
<dbReference type="InterPro" id="IPR036737">
    <property type="entry name" value="OmpA-like_sf"/>
</dbReference>
<comment type="similarity">
    <text evidence="2">Belongs to the outer membrane factor (OMF) (TC 1.B.17) family.</text>
</comment>
<dbReference type="Proteomes" id="UP001231109">
    <property type="component" value="Unassembled WGS sequence"/>
</dbReference>
<gene>
    <name evidence="11" type="ORF">ORJ04_13470</name>
</gene>
<evidence type="ECO:0000256" key="8">
    <source>
        <dbReference type="PROSITE-ProRule" id="PRU00473"/>
    </source>
</evidence>
<protein>
    <submittedName>
        <fullName evidence="11">TolC family outer membrane protein</fullName>
    </submittedName>
</protein>
<dbReference type="Gene3D" id="3.30.1330.60">
    <property type="entry name" value="OmpA-like domain"/>
    <property type="match status" value="1"/>
</dbReference>
<sequence>MKAISTAKGFKQLILFTLIVMSPASYSAASVQEATKVAIEKNPDVLAKWYEFLASGEDVNAARAGYKPSINGTVGYQYQKQDYGLIREYDGAYASLSLTQMLYDGSRTRSEVNRFSNFQLVAYFNLLETAENVALEAFRAYQDVLVQRKLVALAQDNLNKHFEVYRQIESSAKAGVAKLADLEQISGRVSLAQSNLITETSNLHDVTTRYLRVVGELPATVMNDVVIPDAIPKSVTETLQQAYKGSPSYHAALRNIKAAEYAAEAEKSNFKPTVNLVGSYGFQNYSDIGVNTDQSEARVGIELKYNFYNGGRNSATLKRAYSEINLAEELRDKACLDIRQTIQISYNDSNKLLEQLPLLNQHRMSSDKVRTAYKQQFDIGQRSLLDVLDSENEYFQASRAYLSANFSFTVANARTLAGMGTLLNTMGLTSNTWPSLAELGADKLKVDPATACPAIDVYSSLKLTNDADNDSVPDEADYCPNTPETDKVDAKGCSVFTEKMVNFTLKVNFAHNSSEVSPANLPNIENFAAFLQRYPNTNTEIQGHTSAEGAAWYNNTLSQQRANAIKDILVSTFNIDAERITAKGYGSTKLLSTANTDEAHNLNRRIEAVVRAKDEAIVPRQK</sequence>
<evidence type="ECO:0000256" key="1">
    <source>
        <dbReference type="ARBA" id="ARBA00004442"/>
    </source>
</evidence>
<accession>A0ABT9I0N7</accession>
<keyword evidence="3" id="KW-0813">Transport</keyword>
<dbReference type="NCBIfam" id="TIGR01844">
    <property type="entry name" value="type_I_sec_TolC"/>
    <property type="match status" value="1"/>
</dbReference>
<dbReference type="PRINTS" id="PR01021">
    <property type="entry name" value="OMPADOMAIN"/>
</dbReference>
<evidence type="ECO:0000256" key="7">
    <source>
        <dbReference type="ARBA" id="ARBA00023237"/>
    </source>
</evidence>
<evidence type="ECO:0000256" key="4">
    <source>
        <dbReference type="ARBA" id="ARBA00022452"/>
    </source>
</evidence>
<comment type="subcellular location">
    <subcellularLocation>
        <location evidence="1">Cell outer membrane</location>
    </subcellularLocation>
</comment>
<organism evidence="11 12">
    <name type="scientific">Rheinheimera baltica</name>
    <dbReference type="NCBI Taxonomy" id="67576"/>
    <lineage>
        <taxon>Bacteria</taxon>
        <taxon>Pseudomonadati</taxon>
        <taxon>Pseudomonadota</taxon>
        <taxon>Gammaproteobacteria</taxon>
        <taxon>Chromatiales</taxon>
        <taxon>Chromatiaceae</taxon>
        <taxon>Rheinheimera</taxon>
    </lineage>
</organism>
<keyword evidence="5" id="KW-0812">Transmembrane</keyword>
<keyword evidence="6 8" id="KW-0472">Membrane</keyword>
<reference evidence="11 12" key="1">
    <citation type="submission" date="2022-11" db="EMBL/GenBank/DDBJ databases">
        <title>Viruses from the air-sea interface of a natural surface slick.</title>
        <authorList>
            <person name="Rahlff J."/>
            <person name="Holmfeldt K."/>
        </authorList>
    </citation>
    <scope>NUCLEOTIDE SEQUENCE [LARGE SCALE GENOMIC DNA]</scope>
    <source>
        <strain evidence="11 12">SMS4</strain>
    </source>
</reference>
<dbReference type="InterPro" id="IPR006664">
    <property type="entry name" value="OMP_bac"/>
</dbReference>
<keyword evidence="7" id="KW-0998">Cell outer membrane</keyword>
<dbReference type="EMBL" id="JAPJDZ010000034">
    <property type="protein sequence ID" value="MDP5136958.1"/>
    <property type="molecule type" value="Genomic_DNA"/>
</dbReference>
<dbReference type="InterPro" id="IPR051906">
    <property type="entry name" value="TolC-like"/>
</dbReference>
<dbReference type="PANTHER" id="PTHR30026">
    <property type="entry name" value="OUTER MEMBRANE PROTEIN TOLC"/>
    <property type="match status" value="1"/>
</dbReference>
<comment type="caution">
    <text evidence="11">The sequence shown here is derived from an EMBL/GenBank/DDBJ whole genome shotgun (WGS) entry which is preliminary data.</text>
</comment>
<proteinExistence type="inferred from homology"/>
<evidence type="ECO:0000256" key="6">
    <source>
        <dbReference type="ARBA" id="ARBA00023136"/>
    </source>
</evidence>
<dbReference type="CDD" id="cd07185">
    <property type="entry name" value="OmpA_C-like"/>
    <property type="match status" value="1"/>
</dbReference>
<dbReference type="Pfam" id="PF00691">
    <property type="entry name" value="OmpA"/>
    <property type="match status" value="1"/>
</dbReference>
<dbReference type="InterPro" id="IPR003423">
    <property type="entry name" value="OMP_efflux"/>
</dbReference>
<keyword evidence="9" id="KW-0732">Signal</keyword>
<keyword evidence="12" id="KW-1185">Reference proteome</keyword>
<dbReference type="InterPro" id="IPR006665">
    <property type="entry name" value="OmpA-like"/>
</dbReference>